<proteinExistence type="predicted"/>
<feature type="region of interest" description="Disordered" evidence="1">
    <location>
        <begin position="1"/>
        <end position="21"/>
    </location>
</feature>
<dbReference type="EMBL" id="VBAL01000232">
    <property type="protein sequence ID" value="TMI96979.1"/>
    <property type="molecule type" value="Genomic_DNA"/>
</dbReference>
<reference evidence="2 3" key="1">
    <citation type="journal article" date="2019" name="Nat. Microbiol.">
        <title>Mediterranean grassland soil C-N compound turnover is dependent on rainfall and depth, and is mediated by genomically divergent microorganisms.</title>
        <authorList>
            <person name="Diamond S."/>
            <person name="Andeer P.F."/>
            <person name="Li Z."/>
            <person name="Crits-Christoph A."/>
            <person name="Burstein D."/>
            <person name="Anantharaman K."/>
            <person name="Lane K.R."/>
            <person name="Thomas B.C."/>
            <person name="Pan C."/>
            <person name="Northen T.R."/>
            <person name="Banfield J.F."/>
        </authorList>
    </citation>
    <scope>NUCLEOTIDE SEQUENCE [LARGE SCALE GENOMIC DNA]</scope>
    <source>
        <strain evidence="2">NP_4</strain>
    </source>
</reference>
<protein>
    <submittedName>
        <fullName evidence="2">Uncharacterized protein</fullName>
    </submittedName>
</protein>
<comment type="caution">
    <text evidence="2">The sequence shown here is derived from an EMBL/GenBank/DDBJ whole genome shotgun (WGS) entry which is preliminary data.</text>
</comment>
<dbReference type="Proteomes" id="UP000319353">
    <property type="component" value="Unassembled WGS sequence"/>
</dbReference>
<evidence type="ECO:0000313" key="2">
    <source>
        <dbReference type="EMBL" id="TMI96979.1"/>
    </source>
</evidence>
<accession>A0A537KMI6</accession>
<gene>
    <name evidence="2" type="ORF">E6H01_13530</name>
</gene>
<organism evidence="2 3">
    <name type="scientific">Candidatus Segetimicrobium genomatis</name>
    <dbReference type="NCBI Taxonomy" id="2569760"/>
    <lineage>
        <taxon>Bacteria</taxon>
        <taxon>Bacillati</taxon>
        <taxon>Candidatus Sysuimicrobiota</taxon>
        <taxon>Candidatus Sysuimicrobiia</taxon>
        <taxon>Candidatus Sysuimicrobiales</taxon>
        <taxon>Candidatus Segetimicrobiaceae</taxon>
        <taxon>Candidatus Segetimicrobium</taxon>
    </lineage>
</organism>
<evidence type="ECO:0000256" key="1">
    <source>
        <dbReference type="SAM" id="MobiDB-lite"/>
    </source>
</evidence>
<name>A0A537KMI6_9BACT</name>
<sequence>MTDSTGEWEVVGRPYTTNGGKNAHVRVQRVSQPGVTETKMWGAYEKVTVIRRATAEEGKR</sequence>
<dbReference type="AlphaFoldDB" id="A0A537KMI6"/>
<evidence type="ECO:0000313" key="3">
    <source>
        <dbReference type="Proteomes" id="UP000319353"/>
    </source>
</evidence>